<keyword evidence="3" id="KW-1185">Reference proteome</keyword>
<reference evidence="2" key="2">
    <citation type="submission" date="2023-06" db="EMBL/GenBank/DDBJ databases">
        <authorList>
            <person name="Ma L."/>
            <person name="Liu K.-W."/>
            <person name="Li Z."/>
            <person name="Hsiao Y.-Y."/>
            <person name="Qi Y."/>
            <person name="Fu T."/>
            <person name="Tang G."/>
            <person name="Zhang D."/>
            <person name="Sun W.-H."/>
            <person name="Liu D.-K."/>
            <person name="Li Y."/>
            <person name="Chen G.-Z."/>
            <person name="Liu X.-D."/>
            <person name="Liao X.-Y."/>
            <person name="Jiang Y.-T."/>
            <person name="Yu X."/>
            <person name="Hao Y."/>
            <person name="Huang J."/>
            <person name="Zhao X.-W."/>
            <person name="Ke S."/>
            <person name="Chen Y.-Y."/>
            <person name="Wu W.-L."/>
            <person name="Hsu J.-L."/>
            <person name="Lin Y.-F."/>
            <person name="Huang M.-D."/>
            <person name="Li C.-Y."/>
            <person name="Huang L."/>
            <person name="Wang Z.-W."/>
            <person name="Zhao X."/>
            <person name="Zhong W.-Y."/>
            <person name="Peng D.-H."/>
            <person name="Ahmad S."/>
            <person name="Lan S."/>
            <person name="Zhang J.-S."/>
            <person name="Tsai W.-C."/>
            <person name="Van De Peer Y."/>
            <person name="Liu Z.-J."/>
        </authorList>
    </citation>
    <scope>NUCLEOTIDE SEQUENCE</scope>
    <source>
        <strain evidence="2">CP</strain>
        <tissue evidence="2">Leaves</tissue>
    </source>
</reference>
<dbReference type="EMBL" id="JAUJYO010000010">
    <property type="protein sequence ID" value="KAK1306239.1"/>
    <property type="molecule type" value="Genomic_DNA"/>
</dbReference>
<gene>
    <name evidence="2" type="ORF">QJS10_CPA10g00437</name>
</gene>
<accession>A0AAV9DZ69</accession>
<reference evidence="2" key="1">
    <citation type="journal article" date="2023" name="Nat. Commun.">
        <title>Diploid and tetraploid genomes of Acorus and the evolution of monocots.</title>
        <authorList>
            <person name="Ma L."/>
            <person name="Liu K.W."/>
            <person name="Li Z."/>
            <person name="Hsiao Y.Y."/>
            <person name="Qi Y."/>
            <person name="Fu T."/>
            <person name="Tang G.D."/>
            <person name="Zhang D."/>
            <person name="Sun W.H."/>
            <person name="Liu D.K."/>
            <person name="Li Y."/>
            <person name="Chen G.Z."/>
            <person name="Liu X.D."/>
            <person name="Liao X.Y."/>
            <person name="Jiang Y.T."/>
            <person name="Yu X."/>
            <person name="Hao Y."/>
            <person name="Huang J."/>
            <person name="Zhao X.W."/>
            <person name="Ke S."/>
            <person name="Chen Y.Y."/>
            <person name="Wu W.L."/>
            <person name="Hsu J.L."/>
            <person name="Lin Y.F."/>
            <person name="Huang M.D."/>
            <person name="Li C.Y."/>
            <person name="Huang L."/>
            <person name="Wang Z.W."/>
            <person name="Zhao X."/>
            <person name="Zhong W.Y."/>
            <person name="Peng D.H."/>
            <person name="Ahmad S."/>
            <person name="Lan S."/>
            <person name="Zhang J.S."/>
            <person name="Tsai W.C."/>
            <person name="Van de Peer Y."/>
            <person name="Liu Z.J."/>
        </authorList>
    </citation>
    <scope>NUCLEOTIDE SEQUENCE</scope>
    <source>
        <strain evidence="2">CP</strain>
    </source>
</reference>
<dbReference type="Proteomes" id="UP001180020">
    <property type="component" value="Unassembled WGS sequence"/>
</dbReference>
<evidence type="ECO:0000313" key="3">
    <source>
        <dbReference type="Proteomes" id="UP001180020"/>
    </source>
</evidence>
<dbReference type="AlphaFoldDB" id="A0AAV9DZ69"/>
<evidence type="ECO:0000313" key="2">
    <source>
        <dbReference type="EMBL" id="KAK1306239.1"/>
    </source>
</evidence>
<evidence type="ECO:0000256" key="1">
    <source>
        <dbReference type="SAM" id="MobiDB-lite"/>
    </source>
</evidence>
<comment type="caution">
    <text evidence="2">The sequence shown here is derived from an EMBL/GenBank/DDBJ whole genome shotgun (WGS) entry which is preliminary data.</text>
</comment>
<sequence>MMFAAFVAPLTSGRVNIAVLQSEALKVEVKQSRFCSTSLLPRTLLPPQIMSNHAKLLSWLLLLLTTLIFQFSTADPLHAKAMTQHSFRRTISSQPPEMRYGTTGPLVGGSTGEVSELGTAGCVYEQDDPDSDRRPGVHGGNEAG</sequence>
<organism evidence="2 3">
    <name type="scientific">Acorus calamus</name>
    <name type="common">Sweet flag</name>
    <dbReference type="NCBI Taxonomy" id="4465"/>
    <lineage>
        <taxon>Eukaryota</taxon>
        <taxon>Viridiplantae</taxon>
        <taxon>Streptophyta</taxon>
        <taxon>Embryophyta</taxon>
        <taxon>Tracheophyta</taxon>
        <taxon>Spermatophyta</taxon>
        <taxon>Magnoliopsida</taxon>
        <taxon>Liliopsida</taxon>
        <taxon>Acoraceae</taxon>
        <taxon>Acorus</taxon>
    </lineage>
</organism>
<protein>
    <submittedName>
        <fullName evidence="2">Uncharacterized protein</fullName>
    </submittedName>
</protein>
<feature type="region of interest" description="Disordered" evidence="1">
    <location>
        <begin position="92"/>
        <end position="144"/>
    </location>
</feature>
<proteinExistence type="predicted"/>
<name>A0AAV9DZ69_ACOCL</name>